<dbReference type="SMART" id="SM00228">
    <property type="entry name" value="PDZ"/>
    <property type="match status" value="1"/>
</dbReference>
<name>A0A8X6T7D9_NEPPI</name>
<dbReference type="InterPro" id="IPR036034">
    <property type="entry name" value="PDZ_sf"/>
</dbReference>
<keyword evidence="4" id="KW-0472">Membrane</keyword>
<keyword evidence="7" id="KW-1185">Reference proteome</keyword>
<feature type="transmembrane region" description="Helical" evidence="4">
    <location>
        <begin position="60"/>
        <end position="82"/>
    </location>
</feature>
<evidence type="ECO:0000313" key="7">
    <source>
        <dbReference type="Proteomes" id="UP000887013"/>
    </source>
</evidence>
<feature type="compositionally biased region" description="Basic and acidic residues" evidence="3">
    <location>
        <begin position="355"/>
        <end position="368"/>
    </location>
</feature>
<dbReference type="Gene3D" id="2.30.42.10">
    <property type="match status" value="1"/>
</dbReference>
<comment type="subcellular location">
    <subcellularLocation>
        <location evidence="1">Nucleus</location>
    </subcellularLocation>
</comment>
<dbReference type="GO" id="GO:0005737">
    <property type="term" value="C:cytoplasm"/>
    <property type="evidence" value="ECO:0007669"/>
    <property type="project" value="TreeGrafter"/>
</dbReference>
<dbReference type="SUPFAM" id="SSF50156">
    <property type="entry name" value="PDZ domain-like"/>
    <property type="match status" value="1"/>
</dbReference>
<dbReference type="EMBL" id="BMAW01003722">
    <property type="protein sequence ID" value="GFS85146.1"/>
    <property type="molecule type" value="Genomic_DNA"/>
</dbReference>
<feature type="compositionally biased region" description="Polar residues" evidence="3">
    <location>
        <begin position="301"/>
        <end position="322"/>
    </location>
</feature>
<dbReference type="PROSITE" id="PS50106">
    <property type="entry name" value="PDZ"/>
    <property type="match status" value="1"/>
</dbReference>
<dbReference type="CDD" id="cd00136">
    <property type="entry name" value="PDZ_canonical"/>
    <property type="match status" value="1"/>
</dbReference>
<dbReference type="OrthoDB" id="447516at2759"/>
<comment type="caution">
    <text evidence="6">The sequence shown here is derived from an EMBL/GenBank/DDBJ whole genome shotgun (WGS) entry which is preliminary data.</text>
</comment>
<dbReference type="GO" id="GO:0005634">
    <property type="term" value="C:nucleus"/>
    <property type="evidence" value="ECO:0007669"/>
    <property type="project" value="UniProtKB-SubCell"/>
</dbReference>
<keyword evidence="4" id="KW-1133">Transmembrane helix</keyword>
<dbReference type="GO" id="GO:0043484">
    <property type="term" value="P:regulation of RNA splicing"/>
    <property type="evidence" value="ECO:0007669"/>
    <property type="project" value="TreeGrafter"/>
</dbReference>
<reference evidence="6" key="1">
    <citation type="submission" date="2020-08" db="EMBL/GenBank/DDBJ databases">
        <title>Multicomponent nature underlies the extraordinary mechanical properties of spider dragline silk.</title>
        <authorList>
            <person name="Kono N."/>
            <person name="Nakamura H."/>
            <person name="Mori M."/>
            <person name="Yoshida Y."/>
            <person name="Ohtoshi R."/>
            <person name="Malay A.D."/>
            <person name="Moran D.A.P."/>
            <person name="Tomita M."/>
            <person name="Numata K."/>
            <person name="Arakawa K."/>
        </authorList>
    </citation>
    <scope>NUCLEOTIDE SEQUENCE</scope>
</reference>
<protein>
    <submittedName>
        <fullName evidence="6">PDZ domain-containing protein</fullName>
    </submittedName>
</protein>
<dbReference type="InterPro" id="IPR001478">
    <property type="entry name" value="PDZ"/>
</dbReference>
<accession>A0A8X6T7D9</accession>
<dbReference type="AlphaFoldDB" id="A0A8X6T7D9"/>
<dbReference type="PANTHER" id="PTHR23348">
    <property type="entry name" value="PERIAXIN/AHNAK"/>
    <property type="match status" value="1"/>
</dbReference>
<feature type="region of interest" description="Disordered" evidence="3">
    <location>
        <begin position="350"/>
        <end position="403"/>
    </location>
</feature>
<dbReference type="Proteomes" id="UP000887013">
    <property type="component" value="Unassembled WGS sequence"/>
</dbReference>
<dbReference type="InterPro" id="IPR052082">
    <property type="entry name" value="Myelin_sheath_structural"/>
</dbReference>
<keyword evidence="4" id="KW-0812">Transmembrane</keyword>
<evidence type="ECO:0000256" key="3">
    <source>
        <dbReference type="SAM" id="MobiDB-lite"/>
    </source>
</evidence>
<dbReference type="PANTHER" id="PTHR23348:SF16">
    <property type="entry name" value="LEUCINE RICH REPEAT FAMILY PROTEIN"/>
    <property type="match status" value="1"/>
</dbReference>
<sequence>MRGRRRPFVAVDQRLVYVTKHALSRSVELGKMRLHIAWIVWSALAGGAAAQEQPCYPPGGVAGIVIATIVVTCVVGGLGAALTHHYWWIPRHSSGAVRSDQELQPTAFDNPYFRNSQEADDLDKSKTKFLVNNKNSLRSSKSEGKTRKGKNPFTFKKQKAMDDSCISPAEPERTVVSLRGHDFTGLGFNIMGNMRDGILVKDVLHRGPASESGLIKAGDKIVSVTVSFSSIVYEDALTILSYASPYDVRLEIERMAPSSSGGPRRLGSCSFSHNGQKLFHPLYRSQSIDDLTQIDREGRSQNDGSGTQGQHRLTTEALSTTGSLNEKMLANVMAEGHWKKKFEDTFESDNVPQAKLRDSDDRSAEQRQETLNADIEEVPKRTTGTWKGSDEESLSSPREDIPLPQNLLSRNRLILAEDDNNDSDVSKDSLELSVKAYHKRNALRGSPVTIPKSQYAFFNKAQIENPTNRAERTYDHTCKSPTDHEGKQLERAPYYSRTVADGVTEKVDSSRTLEDTYRSIPKPFQGERQKLNNCDASIQSYGSRTSVHNGGMDRQSELDDKKFSKTPAAGMFTQINPFQMSSSKQRHFRPWSAREDLSKPPVRLASGPKFTLRDSPMQNRQF</sequence>
<dbReference type="Pfam" id="PF00595">
    <property type="entry name" value="PDZ"/>
    <property type="match status" value="1"/>
</dbReference>
<evidence type="ECO:0000259" key="5">
    <source>
        <dbReference type="PROSITE" id="PS50106"/>
    </source>
</evidence>
<feature type="region of interest" description="Disordered" evidence="3">
    <location>
        <begin position="296"/>
        <end position="322"/>
    </location>
</feature>
<evidence type="ECO:0000256" key="4">
    <source>
        <dbReference type="SAM" id="Phobius"/>
    </source>
</evidence>
<keyword evidence="2" id="KW-0539">Nucleus</keyword>
<organism evidence="6 7">
    <name type="scientific">Nephila pilipes</name>
    <name type="common">Giant wood spider</name>
    <name type="synonym">Nephila maculata</name>
    <dbReference type="NCBI Taxonomy" id="299642"/>
    <lineage>
        <taxon>Eukaryota</taxon>
        <taxon>Metazoa</taxon>
        <taxon>Ecdysozoa</taxon>
        <taxon>Arthropoda</taxon>
        <taxon>Chelicerata</taxon>
        <taxon>Arachnida</taxon>
        <taxon>Araneae</taxon>
        <taxon>Araneomorphae</taxon>
        <taxon>Entelegynae</taxon>
        <taxon>Araneoidea</taxon>
        <taxon>Nephilidae</taxon>
        <taxon>Nephila</taxon>
    </lineage>
</organism>
<feature type="region of interest" description="Disordered" evidence="3">
    <location>
        <begin position="133"/>
        <end position="152"/>
    </location>
</feature>
<evidence type="ECO:0000256" key="2">
    <source>
        <dbReference type="ARBA" id="ARBA00023242"/>
    </source>
</evidence>
<proteinExistence type="predicted"/>
<evidence type="ECO:0000256" key="1">
    <source>
        <dbReference type="ARBA" id="ARBA00004123"/>
    </source>
</evidence>
<feature type="domain" description="PDZ" evidence="5">
    <location>
        <begin position="175"/>
        <end position="240"/>
    </location>
</feature>
<feature type="region of interest" description="Disordered" evidence="3">
    <location>
        <begin position="580"/>
        <end position="622"/>
    </location>
</feature>
<evidence type="ECO:0000313" key="6">
    <source>
        <dbReference type="EMBL" id="GFS85146.1"/>
    </source>
</evidence>
<gene>
    <name evidence="6" type="primary">AVEN_87995_1</name>
    <name evidence="6" type="ORF">NPIL_379191</name>
</gene>